<keyword evidence="3" id="KW-0677">Repeat</keyword>
<keyword evidence="4" id="KW-0805">Transcription regulation</keyword>
<dbReference type="Gene3D" id="2.130.10.10">
    <property type="entry name" value="YVTN repeat-like/Quinoprotein amine dehydrogenase"/>
    <property type="match status" value="1"/>
</dbReference>
<dbReference type="EMBL" id="LUGG01000001">
    <property type="protein sequence ID" value="OBZ79372.1"/>
    <property type="molecule type" value="Genomic_DNA"/>
</dbReference>
<keyword evidence="5" id="KW-0804">Transcription</keyword>
<name>A0A1C7MR83_GRIFR</name>
<evidence type="ECO:0000256" key="2">
    <source>
        <dbReference type="ARBA" id="ARBA00022574"/>
    </source>
</evidence>
<evidence type="ECO:0000256" key="1">
    <source>
        <dbReference type="ARBA" id="ARBA00008075"/>
    </source>
</evidence>
<dbReference type="SMART" id="SM00320">
    <property type="entry name" value="WD40"/>
    <property type="match status" value="2"/>
</dbReference>
<dbReference type="Proteomes" id="UP000092993">
    <property type="component" value="Unassembled WGS sequence"/>
</dbReference>
<evidence type="ECO:0000256" key="6">
    <source>
        <dbReference type="PROSITE-ProRule" id="PRU00221"/>
    </source>
</evidence>
<feature type="repeat" description="WD" evidence="6">
    <location>
        <begin position="243"/>
        <end position="276"/>
    </location>
</feature>
<dbReference type="PROSITE" id="PS50294">
    <property type="entry name" value="WD_REPEATS_REGION"/>
    <property type="match status" value="1"/>
</dbReference>
<protein>
    <submittedName>
        <fullName evidence="8">Polycomb group protein FERTILIZATION-INDEPENDENT ENDOSPERM</fullName>
    </submittedName>
</protein>
<feature type="repeat" description="WD" evidence="6">
    <location>
        <begin position="157"/>
        <end position="191"/>
    </location>
</feature>
<comment type="similarity">
    <text evidence="1">Belongs to the WD repeat ESC family.</text>
</comment>
<keyword evidence="2 6" id="KW-0853">WD repeat</keyword>
<dbReference type="InterPro" id="IPR001680">
    <property type="entry name" value="WD40_rpt"/>
</dbReference>
<dbReference type="PROSITE" id="PS50082">
    <property type="entry name" value="WD_REPEATS_2"/>
    <property type="match status" value="2"/>
</dbReference>
<evidence type="ECO:0000313" key="8">
    <source>
        <dbReference type="EMBL" id="OBZ79372.1"/>
    </source>
</evidence>
<feature type="region of interest" description="Disordered" evidence="7">
    <location>
        <begin position="475"/>
        <end position="526"/>
    </location>
</feature>
<evidence type="ECO:0000256" key="5">
    <source>
        <dbReference type="ARBA" id="ARBA00023163"/>
    </source>
</evidence>
<dbReference type="SUPFAM" id="SSF50978">
    <property type="entry name" value="WD40 repeat-like"/>
    <property type="match status" value="1"/>
</dbReference>
<evidence type="ECO:0000256" key="7">
    <source>
        <dbReference type="SAM" id="MobiDB-lite"/>
    </source>
</evidence>
<dbReference type="AlphaFoldDB" id="A0A1C7MR83"/>
<comment type="caution">
    <text evidence="8">The sequence shown here is derived from an EMBL/GenBank/DDBJ whole genome shotgun (WGS) entry which is preliminary data.</text>
</comment>
<dbReference type="PANTHER" id="PTHR10253">
    <property type="entry name" value="POLYCOMB PROTEIN"/>
    <property type="match status" value="1"/>
</dbReference>
<dbReference type="InterPro" id="IPR036322">
    <property type="entry name" value="WD40_repeat_dom_sf"/>
</dbReference>
<keyword evidence="9" id="KW-1185">Reference proteome</keyword>
<evidence type="ECO:0000256" key="3">
    <source>
        <dbReference type="ARBA" id="ARBA00022737"/>
    </source>
</evidence>
<dbReference type="InterPro" id="IPR015943">
    <property type="entry name" value="WD40/YVTN_repeat-like_dom_sf"/>
</dbReference>
<evidence type="ECO:0000313" key="9">
    <source>
        <dbReference type="Proteomes" id="UP000092993"/>
    </source>
</evidence>
<feature type="compositionally biased region" description="Basic and acidic residues" evidence="7">
    <location>
        <begin position="486"/>
        <end position="510"/>
    </location>
</feature>
<gene>
    <name evidence="8" type="primary">FIE</name>
    <name evidence="8" type="ORF">A0H81_01038</name>
</gene>
<sequence length="526" mass="58929">MDTTEMSLDPDLDTGGNYVPWYRASTESQPFILSKKLTVVEQPRRATIPLYSSVPWTEDVTLWNGQMDANRTCWIEEHYRRLEGRSCSWATGRLIVYPRFGDGRPFSKSITPDKDPPLEVRCVAWTLRSPTQPFIVFTISAIIYVLDVRTRNIVGTLQGHGGPITSIAVHPRFPNVFCTTSRDFTTRIYDLTFSPVQKPNNPHWPPSKHPSLAGPAHGLQTSEPEGPRDGFGQCIAVLVGGRSGGHKGAVFGAAFHRSESLIATCGMDRAVKIWRIPQPREGFLARDDKPLFSTDMIHKARVLSIAWLSDDVLISHSAPSIRMDKNDNGDYEEGTGKPHSSEVETIHNISVFSGSVVVAWVQSILSPQPTNVESHERLCQRKSSDFDNYPHTDNVNNLLMIYACKDSFTILSAYILPMITPNLHVYWSPTHDPFILIPIGKTIRLFNITHFGPCEAPDFPLDDIALLTKRLTITDDEDGNTGTASRSEDEQREREEERDTSGGGADRYETDETGTGMTMRIEKTRR</sequence>
<accession>A0A1C7MR83</accession>
<organism evidence="8 9">
    <name type="scientific">Grifola frondosa</name>
    <name type="common">Maitake</name>
    <name type="synonym">Polyporus frondosus</name>
    <dbReference type="NCBI Taxonomy" id="5627"/>
    <lineage>
        <taxon>Eukaryota</taxon>
        <taxon>Fungi</taxon>
        <taxon>Dikarya</taxon>
        <taxon>Basidiomycota</taxon>
        <taxon>Agaricomycotina</taxon>
        <taxon>Agaricomycetes</taxon>
        <taxon>Polyporales</taxon>
        <taxon>Grifolaceae</taxon>
        <taxon>Grifola</taxon>
    </lineage>
</organism>
<evidence type="ECO:0000256" key="4">
    <source>
        <dbReference type="ARBA" id="ARBA00023015"/>
    </source>
</evidence>
<reference evidence="8 9" key="1">
    <citation type="submission" date="2016-03" db="EMBL/GenBank/DDBJ databases">
        <title>Whole genome sequencing of Grifola frondosa 9006-11.</title>
        <authorList>
            <person name="Min B."/>
            <person name="Park H."/>
            <person name="Kim J.-G."/>
            <person name="Cho H."/>
            <person name="Oh Y.-L."/>
            <person name="Kong W.-S."/>
            <person name="Choi I.-G."/>
        </authorList>
    </citation>
    <scope>NUCLEOTIDE SEQUENCE [LARGE SCALE GENOMIC DNA]</scope>
    <source>
        <strain evidence="8 9">9006-11</strain>
    </source>
</reference>
<dbReference type="Pfam" id="PF00400">
    <property type="entry name" value="WD40"/>
    <property type="match status" value="2"/>
</dbReference>
<dbReference type="STRING" id="5627.A0A1C7MR83"/>
<dbReference type="InterPro" id="IPR051243">
    <property type="entry name" value="PcG_WD-repeat"/>
</dbReference>
<proteinExistence type="inferred from homology"/>
<feature type="region of interest" description="Disordered" evidence="7">
    <location>
        <begin position="199"/>
        <end position="225"/>
    </location>
</feature>
<dbReference type="OrthoDB" id="7318948at2759"/>